<evidence type="ECO:0000259" key="11">
    <source>
        <dbReference type="Pfam" id="PF08264"/>
    </source>
</evidence>
<dbReference type="EC" id="6.1.1.9" evidence="2"/>
<evidence type="ECO:0000256" key="9">
    <source>
        <dbReference type="SAM" id="MobiDB-lite"/>
    </source>
</evidence>
<feature type="chain" id="PRO_5046651363" description="valine--tRNA ligase" evidence="10">
    <location>
        <begin position="20"/>
        <end position="267"/>
    </location>
</feature>
<protein>
    <recommendedName>
        <fullName evidence="2">valine--tRNA ligase</fullName>
        <ecNumber evidence="2">6.1.1.9</ecNumber>
    </recommendedName>
    <alternativeName>
        <fullName evidence="8">Valyl-tRNA synthetase</fullName>
    </alternativeName>
</protein>
<dbReference type="Proteomes" id="UP001497522">
    <property type="component" value="Chromosome 4"/>
</dbReference>
<dbReference type="PANTHER" id="PTHR11946:SF109">
    <property type="entry name" value="VALINE--TRNA LIGASE"/>
    <property type="match status" value="1"/>
</dbReference>
<dbReference type="InterPro" id="IPR002303">
    <property type="entry name" value="Valyl-tRNA_ligase"/>
</dbReference>
<dbReference type="InterPro" id="IPR013155">
    <property type="entry name" value="M/V/L/I-tRNA-synth_anticd-bd"/>
</dbReference>
<evidence type="ECO:0000256" key="5">
    <source>
        <dbReference type="ARBA" id="ARBA00022840"/>
    </source>
</evidence>
<keyword evidence="5" id="KW-0067">ATP-binding</keyword>
<dbReference type="InterPro" id="IPR009080">
    <property type="entry name" value="tRNAsynth_Ia_anticodon-bd"/>
</dbReference>
<feature type="signal peptide" evidence="10">
    <location>
        <begin position="1"/>
        <end position="19"/>
    </location>
</feature>
<organism evidence="12 13">
    <name type="scientific">Sphagnum jensenii</name>
    <dbReference type="NCBI Taxonomy" id="128206"/>
    <lineage>
        <taxon>Eukaryota</taxon>
        <taxon>Viridiplantae</taxon>
        <taxon>Streptophyta</taxon>
        <taxon>Embryophyta</taxon>
        <taxon>Bryophyta</taxon>
        <taxon>Sphagnophytina</taxon>
        <taxon>Sphagnopsida</taxon>
        <taxon>Sphagnales</taxon>
        <taxon>Sphagnaceae</taxon>
        <taxon>Sphagnum</taxon>
    </lineage>
</organism>
<evidence type="ECO:0000256" key="2">
    <source>
        <dbReference type="ARBA" id="ARBA00013169"/>
    </source>
</evidence>
<sequence length="267" mass="29216">MRSPACCGVALLLLCSAIGGDIFGFPAAQQADEERRRKKAEATKVAAAAAPSSKKSDQKAKKAAAASSDGVVDPFTPAGDKKLLAPEMAKPYNPKSPQLMHDFKVRTQHNLEFINNFTDNGKVNSNGGKEYKGMKHFNADVAVERGFGAEDGEYKSQYPVGSGILSMVEQALEFNSFHFVMMYLQASFKPSTMDVASLLLSCEWILSVLNMSVDGTVKGLENYEFSECTAALHSWWLYQLCDAFIELVKPAMFGEDEELKKNAQDSL</sequence>
<keyword evidence="13" id="KW-1185">Reference proteome</keyword>
<evidence type="ECO:0000256" key="1">
    <source>
        <dbReference type="ARBA" id="ARBA00005594"/>
    </source>
</evidence>
<feature type="domain" description="Methionyl/Valyl/Leucyl/Isoleucyl-tRNA synthetase anticodon-binding" evidence="11">
    <location>
        <begin position="203"/>
        <end position="265"/>
    </location>
</feature>
<evidence type="ECO:0000256" key="6">
    <source>
        <dbReference type="ARBA" id="ARBA00022917"/>
    </source>
</evidence>
<gene>
    <name evidence="12" type="ORF">CSSPJE1EN2_LOCUS17380</name>
</gene>
<evidence type="ECO:0000313" key="12">
    <source>
        <dbReference type="EMBL" id="CAK9875131.1"/>
    </source>
</evidence>
<dbReference type="SUPFAM" id="SSF47323">
    <property type="entry name" value="Anticodon-binding domain of a subclass of class I aminoacyl-tRNA synthetases"/>
    <property type="match status" value="1"/>
</dbReference>
<feature type="region of interest" description="Disordered" evidence="9">
    <location>
        <begin position="34"/>
        <end position="70"/>
    </location>
</feature>
<dbReference type="PANTHER" id="PTHR11946">
    <property type="entry name" value="VALYL-TRNA SYNTHETASES"/>
    <property type="match status" value="1"/>
</dbReference>
<name>A0ABP1BHQ9_9BRYO</name>
<evidence type="ECO:0000256" key="8">
    <source>
        <dbReference type="ARBA" id="ARBA00029936"/>
    </source>
</evidence>
<reference evidence="12" key="1">
    <citation type="submission" date="2024-03" db="EMBL/GenBank/DDBJ databases">
        <authorList>
            <consortium name="ELIXIR-Norway"/>
            <consortium name="Elixir Norway"/>
        </authorList>
    </citation>
    <scope>NUCLEOTIDE SEQUENCE</scope>
</reference>
<dbReference type="EMBL" id="OZ023705">
    <property type="protein sequence ID" value="CAK9875131.1"/>
    <property type="molecule type" value="Genomic_DNA"/>
</dbReference>
<keyword evidence="10" id="KW-0732">Signal</keyword>
<feature type="compositionally biased region" description="Low complexity" evidence="9">
    <location>
        <begin position="43"/>
        <end position="53"/>
    </location>
</feature>
<dbReference type="Pfam" id="PF08264">
    <property type="entry name" value="Anticodon_1"/>
    <property type="match status" value="1"/>
</dbReference>
<dbReference type="SUPFAM" id="SSF50677">
    <property type="entry name" value="ValRS/IleRS/LeuRS editing domain"/>
    <property type="match status" value="1"/>
</dbReference>
<keyword evidence="7" id="KW-0030">Aminoacyl-tRNA synthetase</keyword>
<keyword evidence="4" id="KW-0547">Nucleotide-binding</keyword>
<dbReference type="Gene3D" id="1.10.730.10">
    <property type="entry name" value="Isoleucyl-tRNA Synthetase, Domain 1"/>
    <property type="match status" value="1"/>
</dbReference>
<keyword evidence="6" id="KW-0648">Protein biosynthesis</keyword>
<evidence type="ECO:0000256" key="4">
    <source>
        <dbReference type="ARBA" id="ARBA00022741"/>
    </source>
</evidence>
<dbReference type="InterPro" id="IPR009008">
    <property type="entry name" value="Val/Leu/Ile-tRNA-synth_edit"/>
</dbReference>
<evidence type="ECO:0000313" key="13">
    <source>
        <dbReference type="Proteomes" id="UP001497522"/>
    </source>
</evidence>
<evidence type="ECO:0000256" key="10">
    <source>
        <dbReference type="SAM" id="SignalP"/>
    </source>
</evidence>
<evidence type="ECO:0000256" key="3">
    <source>
        <dbReference type="ARBA" id="ARBA00022598"/>
    </source>
</evidence>
<comment type="similarity">
    <text evidence="1">Belongs to the class-I aminoacyl-tRNA synthetase family.</text>
</comment>
<keyword evidence="3" id="KW-0436">Ligase</keyword>
<accession>A0ABP1BHQ9</accession>
<evidence type="ECO:0000256" key="7">
    <source>
        <dbReference type="ARBA" id="ARBA00023146"/>
    </source>
</evidence>
<proteinExistence type="inferred from homology"/>